<feature type="signal peptide" evidence="2">
    <location>
        <begin position="1"/>
        <end position="23"/>
    </location>
</feature>
<feature type="chain" id="PRO_5023129150" evidence="2">
    <location>
        <begin position="24"/>
        <end position="69"/>
    </location>
</feature>
<evidence type="ECO:0000256" key="2">
    <source>
        <dbReference type="SAM" id="SignalP"/>
    </source>
</evidence>
<comment type="caution">
    <text evidence="3">The sequence shown here is derived from an EMBL/GenBank/DDBJ whole genome shotgun (WGS) entry which is preliminary data.</text>
</comment>
<accession>A0A5B7JXR1</accession>
<evidence type="ECO:0000313" key="3">
    <source>
        <dbReference type="EMBL" id="MPD00853.1"/>
    </source>
</evidence>
<name>A0A5B7JXR1_PORTR</name>
<feature type="compositionally biased region" description="Acidic residues" evidence="1">
    <location>
        <begin position="50"/>
        <end position="61"/>
    </location>
</feature>
<evidence type="ECO:0000256" key="1">
    <source>
        <dbReference type="SAM" id="MobiDB-lite"/>
    </source>
</evidence>
<organism evidence="3 4">
    <name type="scientific">Portunus trituberculatus</name>
    <name type="common">Swimming crab</name>
    <name type="synonym">Neptunus trituberculatus</name>
    <dbReference type="NCBI Taxonomy" id="210409"/>
    <lineage>
        <taxon>Eukaryota</taxon>
        <taxon>Metazoa</taxon>
        <taxon>Ecdysozoa</taxon>
        <taxon>Arthropoda</taxon>
        <taxon>Crustacea</taxon>
        <taxon>Multicrustacea</taxon>
        <taxon>Malacostraca</taxon>
        <taxon>Eumalacostraca</taxon>
        <taxon>Eucarida</taxon>
        <taxon>Decapoda</taxon>
        <taxon>Pleocyemata</taxon>
        <taxon>Brachyura</taxon>
        <taxon>Eubrachyura</taxon>
        <taxon>Portunoidea</taxon>
        <taxon>Portunidae</taxon>
        <taxon>Portuninae</taxon>
        <taxon>Portunus</taxon>
    </lineage>
</organism>
<reference evidence="3 4" key="1">
    <citation type="submission" date="2019-05" db="EMBL/GenBank/DDBJ databases">
        <title>Another draft genome of Portunus trituberculatus and its Hox gene families provides insights of decapod evolution.</title>
        <authorList>
            <person name="Jeong J.-H."/>
            <person name="Song I."/>
            <person name="Kim S."/>
            <person name="Choi T."/>
            <person name="Kim D."/>
            <person name="Ryu S."/>
            <person name="Kim W."/>
        </authorList>
    </citation>
    <scope>NUCLEOTIDE SEQUENCE [LARGE SCALE GENOMIC DNA]</scope>
    <source>
        <tissue evidence="3">Muscle</tissue>
    </source>
</reference>
<dbReference type="Proteomes" id="UP000324222">
    <property type="component" value="Unassembled WGS sequence"/>
</dbReference>
<sequence length="69" mass="7703">MGSRHALPCLVVLLLAAWGHCSISVINEIIPTEGDEVSGVLDTAMFVLEEEEEKKEEEEEEYKGRTNIN</sequence>
<feature type="region of interest" description="Disordered" evidence="1">
    <location>
        <begin position="50"/>
        <end position="69"/>
    </location>
</feature>
<gene>
    <name evidence="3" type="ORF">E2C01_096356</name>
</gene>
<keyword evidence="4" id="KW-1185">Reference proteome</keyword>
<dbReference type="AlphaFoldDB" id="A0A5B7JXR1"/>
<keyword evidence="2" id="KW-0732">Signal</keyword>
<dbReference type="EMBL" id="VSRR010124702">
    <property type="protein sequence ID" value="MPD00853.1"/>
    <property type="molecule type" value="Genomic_DNA"/>
</dbReference>
<proteinExistence type="predicted"/>
<protein>
    <submittedName>
        <fullName evidence="3">Uncharacterized protein</fullName>
    </submittedName>
</protein>
<evidence type="ECO:0000313" key="4">
    <source>
        <dbReference type="Proteomes" id="UP000324222"/>
    </source>
</evidence>